<comment type="cofactor">
    <cofactor evidence="6">
        <name>FMN</name>
        <dbReference type="ChEBI" id="CHEBI:58210"/>
    </cofactor>
</comment>
<comment type="similarity">
    <text evidence="6">Belongs to the RnfG family.</text>
</comment>
<dbReference type="GO" id="GO:0010181">
    <property type="term" value="F:FMN binding"/>
    <property type="evidence" value="ECO:0007669"/>
    <property type="project" value="InterPro"/>
</dbReference>
<comment type="caution">
    <text evidence="8">The sequence shown here is derived from an EMBL/GenBank/DDBJ whole genome shotgun (WGS) entry which is preliminary data.</text>
</comment>
<keyword evidence="1 6" id="KW-0813">Transport</keyword>
<dbReference type="RefSeq" id="WP_160559043.1">
    <property type="nucleotide sequence ID" value="NZ_QZDT01000005.1"/>
</dbReference>
<keyword evidence="6" id="KW-1003">Cell membrane</keyword>
<evidence type="ECO:0000259" key="7">
    <source>
        <dbReference type="SMART" id="SM00900"/>
    </source>
</evidence>
<dbReference type="EMBL" id="QZDT01000005">
    <property type="protein sequence ID" value="NBJ91964.1"/>
    <property type="molecule type" value="Genomic_DNA"/>
</dbReference>
<dbReference type="GO" id="GO:0022900">
    <property type="term" value="P:electron transport chain"/>
    <property type="evidence" value="ECO:0007669"/>
    <property type="project" value="UniProtKB-UniRule"/>
</dbReference>
<gene>
    <name evidence="6" type="primary">rnfG</name>
    <name evidence="8" type="ORF">D5281_05005</name>
</gene>
<keyword evidence="5 6" id="KW-0249">Electron transport</keyword>
<evidence type="ECO:0000256" key="3">
    <source>
        <dbReference type="ARBA" id="ARBA00022630"/>
    </source>
</evidence>
<evidence type="ECO:0000256" key="6">
    <source>
        <dbReference type="HAMAP-Rule" id="MF_00479"/>
    </source>
</evidence>
<protein>
    <recommendedName>
        <fullName evidence="6">Ion-translocating oxidoreductase complex subunit G</fullName>
        <ecNumber evidence="6">7.-.-.-</ecNumber>
    </recommendedName>
    <alternativeName>
        <fullName evidence="6">Rnf electron transport complex subunit G</fullName>
    </alternativeName>
</protein>
<evidence type="ECO:0000256" key="4">
    <source>
        <dbReference type="ARBA" id="ARBA00022643"/>
    </source>
</evidence>
<dbReference type="NCBIfam" id="TIGR01947">
    <property type="entry name" value="rnfG"/>
    <property type="match status" value="1"/>
</dbReference>
<reference evidence="8" key="1">
    <citation type="submission" date="2018-09" db="EMBL/GenBank/DDBJ databases">
        <title>Murine metabolic-syndrome-specific gut microbial biobank.</title>
        <authorList>
            <person name="Liu C."/>
        </authorList>
    </citation>
    <scope>NUCLEOTIDE SEQUENCE</scope>
    <source>
        <strain evidence="8">D42-62</strain>
    </source>
</reference>
<keyword evidence="9" id="KW-1185">Reference proteome</keyword>
<feature type="domain" description="FMN-binding" evidence="7">
    <location>
        <begin position="107"/>
        <end position="195"/>
    </location>
</feature>
<name>A0A9X5BDX3_9FIRM</name>
<dbReference type="GO" id="GO:0009055">
    <property type="term" value="F:electron transfer activity"/>
    <property type="evidence" value="ECO:0007669"/>
    <property type="project" value="InterPro"/>
</dbReference>
<evidence type="ECO:0000313" key="9">
    <source>
        <dbReference type="Proteomes" id="UP001154420"/>
    </source>
</evidence>
<evidence type="ECO:0000313" key="8">
    <source>
        <dbReference type="EMBL" id="NBJ91964.1"/>
    </source>
</evidence>
<keyword evidence="6" id="KW-1133">Transmembrane helix</keyword>
<evidence type="ECO:0000256" key="2">
    <source>
        <dbReference type="ARBA" id="ARBA00022553"/>
    </source>
</evidence>
<dbReference type="PANTHER" id="PTHR36118">
    <property type="entry name" value="ION-TRANSLOCATING OXIDOREDUCTASE COMPLEX SUBUNIT G"/>
    <property type="match status" value="1"/>
</dbReference>
<proteinExistence type="inferred from homology"/>
<evidence type="ECO:0000256" key="1">
    <source>
        <dbReference type="ARBA" id="ARBA00022448"/>
    </source>
</evidence>
<sequence>MKNMIKDAAILLVITLFSGLILGLVYEITKEPIAIAEEKAAKEAYAEVFPDALEFQEQEVVSKEDENWKAEWEKAGFEAVDIDNALIALDGNGNGLGYVLTVTSHEGYGGDITFTMGIGMDGTLNGISILSISETAGLGMKAEDVLKPQFAGKNVSVFTYTKTGAVSDSEIDAISGATITTNAVTTAVNGGLYYFQSQLGGGGNEAE</sequence>
<organism evidence="8 9">
    <name type="scientific">Parablautia muri</name>
    <dbReference type="NCBI Taxonomy" id="2320879"/>
    <lineage>
        <taxon>Bacteria</taxon>
        <taxon>Bacillati</taxon>
        <taxon>Bacillota</taxon>
        <taxon>Clostridia</taxon>
        <taxon>Lachnospirales</taxon>
        <taxon>Lachnospiraceae</taxon>
        <taxon>Parablautia</taxon>
    </lineage>
</organism>
<keyword evidence="4 6" id="KW-0288">FMN</keyword>
<comment type="function">
    <text evidence="6">Part of a membrane-bound complex that couples electron transfer with translocation of ions across the membrane.</text>
</comment>
<feature type="modified residue" description="FMN phosphoryl threonine" evidence="6">
    <location>
        <position position="178"/>
    </location>
</feature>
<keyword evidence="6" id="KW-0472">Membrane</keyword>
<dbReference type="Pfam" id="PF04205">
    <property type="entry name" value="FMN_bind"/>
    <property type="match status" value="1"/>
</dbReference>
<keyword evidence="2 6" id="KW-0597">Phosphoprotein</keyword>
<dbReference type="PIRSF" id="PIRSF006091">
    <property type="entry name" value="E_trnsport_RnfG"/>
    <property type="match status" value="1"/>
</dbReference>
<keyword evidence="6" id="KW-1278">Translocase</keyword>
<dbReference type="Proteomes" id="UP001154420">
    <property type="component" value="Unassembled WGS sequence"/>
</dbReference>
<dbReference type="HAMAP" id="MF_00479">
    <property type="entry name" value="RsxG_RnfG"/>
    <property type="match status" value="1"/>
</dbReference>
<evidence type="ECO:0000256" key="5">
    <source>
        <dbReference type="ARBA" id="ARBA00022982"/>
    </source>
</evidence>
<comment type="subunit">
    <text evidence="6">The complex is composed of six subunits: RnfA, RnfB, RnfC, RnfD, RnfE and RnfG.</text>
</comment>
<dbReference type="EC" id="7.-.-.-" evidence="6"/>
<dbReference type="PANTHER" id="PTHR36118:SF1">
    <property type="entry name" value="ION-TRANSLOCATING OXIDOREDUCTASE COMPLEX SUBUNIT G"/>
    <property type="match status" value="1"/>
</dbReference>
<dbReference type="SMART" id="SM00900">
    <property type="entry name" value="FMN_bind"/>
    <property type="match status" value="1"/>
</dbReference>
<keyword evidence="3 6" id="KW-0285">Flavoprotein</keyword>
<keyword evidence="6" id="KW-0812">Transmembrane</keyword>
<dbReference type="InterPro" id="IPR010209">
    <property type="entry name" value="Ion_transpt_RnfG/RsxG"/>
</dbReference>
<comment type="subcellular location">
    <subcellularLocation>
        <location evidence="6">Cell membrane</location>
        <topology evidence="6">Single-pass membrane protein</topology>
    </subcellularLocation>
</comment>
<dbReference type="GO" id="GO:0005886">
    <property type="term" value="C:plasma membrane"/>
    <property type="evidence" value="ECO:0007669"/>
    <property type="project" value="UniProtKB-SubCell"/>
</dbReference>
<dbReference type="InterPro" id="IPR007329">
    <property type="entry name" value="FMN-bd"/>
</dbReference>
<dbReference type="OrthoDB" id="9787579at2"/>
<accession>A0A9X5BDX3</accession>
<dbReference type="AlphaFoldDB" id="A0A9X5BDX3"/>